<dbReference type="SUPFAM" id="SSF53850">
    <property type="entry name" value="Periplasmic binding protein-like II"/>
    <property type="match status" value="1"/>
</dbReference>
<gene>
    <name evidence="1" type="ORF">CSUB01_11458</name>
</gene>
<name>A0A066XIZ0_COLSU</name>
<dbReference type="HOGENOM" id="CLU_933878_0_0_1"/>
<sequence>MQHYLQQIGLEVQDGCIMLDPTGRIMWSEINQDCMRVKQREVTNANGEDVFDKEVWRAAGSSVEESVLDKWTQLNNLLHAHLGAAHSMSTRWLPPQVSALTDADADAVLVRPVTPPGSKAIDVTANKYADKTDEFTLARLGVKLVRREGRCLRVDYEIVDAGKFAKAFCEGVSVHFVPTRPKDMPGLLAQGILDGTVTNSSVMENFPTVARLIASVPARHGHFARARRPAYLGVQPDTYKIQRVLGSSESYLVNDPRETYLLCNAIISTGSTIQGNDLDVWKVIKGKGEIAIGLYQQL</sequence>
<protein>
    <recommendedName>
        <fullName evidence="3">ATP phosphoribosyltransferase</fullName>
    </recommendedName>
</protein>
<organism evidence="1 2">
    <name type="scientific">Colletotrichum sublineola</name>
    <name type="common">Sorghum anthracnose fungus</name>
    <dbReference type="NCBI Taxonomy" id="1173701"/>
    <lineage>
        <taxon>Eukaryota</taxon>
        <taxon>Fungi</taxon>
        <taxon>Dikarya</taxon>
        <taxon>Ascomycota</taxon>
        <taxon>Pezizomycotina</taxon>
        <taxon>Sordariomycetes</taxon>
        <taxon>Hypocreomycetidae</taxon>
        <taxon>Glomerellales</taxon>
        <taxon>Glomerellaceae</taxon>
        <taxon>Colletotrichum</taxon>
        <taxon>Colletotrichum graminicola species complex</taxon>
    </lineage>
</organism>
<evidence type="ECO:0008006" key="3">
    <source>
        <dbReference type="Google" id="ProtNLM"/>
    </source>
</evidence>
<accession>A0A066XIZ0</accession>
<dbReference type="AlphaFoldDB" id="A0A066XIZ0"/>
<dbReference type="EMBL" id="JMSE01000600">
    <property type="protein sequence ID" value="KDN68887.1"/>
    <property type="molecule type" value="Genomic_DNA"/>
</dbReference>
<reference evidence="2" key="1">
    <citation type="journal article" date="2014" name="Genome Announc.">
        <title>Draft genome sequence of Colletotrichum sublineola, a destructive pathogen of cultivated sorghum.</title>
        <authorList>
            <person name="Baroncelli R."/>
            <person name="Sanz-Martin J.M."/>
            <person name="Rech G.E."/>
            <person name="Sukno S.A."/>
            <person name="Thon M.R."/>
        </authorList>
    </citation>
    <scope>NUCLEOTIDE SEQUENCE [LARGE SCALE GENOMIC DNA]</scope>
    <source>
        <strain evidence="2">TX430BB</strain>
    </source>
</reference>
<dbReference type="Proteomes" id="UP000027238">
    <property type="component" value="Unassembled WGS sequence"/>
</dbReference>
<dbReference type="eggNOG" id="ENOG502SJHW">
    <property type="taxonomic scope" value="Eukaryota"/>
</dbReference>
<evidence type="ECO:0000313" key="2">
    <source>
        <dbReference type="Proteomes" id="UP000027238"/>
    </source>
</evidence>
<comment type="caution">
    <text evidence="1">The sequence shown here is derived from an EMBL/GenBank/DDBJ whole genome shotgun (WGS) entry which is preliminary data.</text>
</comment>
<dbReference type="OrthoDB" id="3743777at2759"/>
<proteinExistence type="predicted"/>
<keyword evidence="2" id="KW-1185">Reference proteome</keyword>
<evidence type="ECO:0000313" key="1">
    <source>
        <dbReference type="EMBL" id="KDN68887.1"/>
    </source>
</evidence>